<gene>
    <name evidence="3" type="primary">LOC117151830</name>
</gene>
<dbReference type="GeneID" id="117151830"/>
<feature type="compositionally biased region" description="Basic and acidic residues" evidence="1">
    <location>
        <begin position="1"/>
        <end position="11"/>
    </location>
</feature>
<feature type="region of interest" description="Disordered" evidence="1">
    <location>
        <begin position="1"/>
        <end position="58"/>
    </location>
</feature>
<accession>A0A6P8L1B3</accession>
<evidence type="ECO:0000256" key="1">
    <source>
        <dbReference type="SAM" id="MobiDB-lite"/>
    </source>
</evidence>
<dbReference type="Gene3D" id="1.10.720.30">
    <property type="entry name" value="SAP domain"/>
    <property type="match status" value="1"/>
</dbReference>
<dbReference type="InterPro" id="IPR036361">
    <property type="entry name" value="SAP_dom_sf"/>
</dbReference>
<proteinExistence type="predicted"/>
<name>A0A6P8L1B3_BOMIM</name>
<dbReference type="Proteomes" id="UP000515180">
    <property type="component" value="Unplaced"/>
</dbReference>
<protein>
    <submittedName>
        <fullName evidence="3">Glutamic acid-rich protein-like</fullName>
    </submittedName>
</protein>
<dbReference type="AlphaFoldDB" id="A0A6P8L1B3"/>
<evidence type="ECO:0000313" key="3">
    <source>
        <dbReference type="RefSeq" id="XP_033177415.1"/>
    </source>
</evidence>
<reference evidence="3" key="1">
    <citation type="submission" date="2025-08" db="UniProtKB">
        <authorList>
            <consortium name="RefSeq"/>
        </authorList>
    </citation>
    <scope>IDENTIFICATION</scope>
</reference>
<dbReference type="RefSeq" id="XP_033177415.1">
    <property type="nucleotide sequence ID" value="XM_033321524.1"/>
</dbReference>
<organism evidence="2 3">
    <name type="scientific">Bombus impatiens</name>
    <name type="common">Bumblebee</name>
    <dbReference type="NCBI Taxonomy" id="132113"/>
    <lineage>
        <taxon>Eukaryota</taxon>
        <taxon>Metazoa</taxon>
        <taxon>Ecdysozoa</taxon>
        <taxon>Arthropoda</taxon>
        <taxon>Hexapoda</taxon>
        <taxon>Insecta</taxon>
        <taxon>Pterygota</taxon>
        <taxon>Neoptera</taxon>
        <taxon>Endopterygota</taxon>
        <taxon>Hymenoptera</taxon>
        <taxon>Apocrita</taxon>
        <taxon>Aculeata</taxon>
        <taxon>Apoidea</taxon>
        <taxon>Anthophila</taxon>
        <taxon>Apidae</taxon>
        <taxon>Bombus</taxon>
        <taxon>Pyrobombus</taxon>
    </lineage>
</organism>
<feature type="region of interest" description="Disordered" evidence="1">
    <location>
        <begin position="85"/>
        <end position="138"/>
    </location>
</feature>
<keyword evidence="2" id="KW-1185">Reference proteome</keyword>
<feature type="compositionally biased region" description="Basic and acidic residues" evidence="1">
    <location>
        <begin position="126"/>
        <end position="138"/>
    </location>
</feature>
<feature type="compositionally biased region" description="Acidic residues" evidence="1">
    <location>
        <begin position="113"/>
        <end position="125"/>
    </location>
</feature>
<evidence type="ECO:0000313" key="2">
    <source>
        <dbReference type="Proteomes" id="UP000515180"/>
    </source>
</evidence>
<sequence>MANVGDERLSGEEGSTLEELRRGRSTGGEELTGQRDLGNVQRAERDCNEDENFEKMNTKELKERLASLGLKTTEIKVELRARLQAAMDGNDTSSEKASDDESEDEDDKKMQEDEKESDDESEDEDDKKMQEDTREVREGCIRTVMNIVEGHVLVRH</sequence>